<keyword evidence="5" id="KW-0804">Transcription</keyword>
<protein>
    <recommendedName>
        <fullName evidence="8">Zn(2)-C6 fungal-type domain-containing protein</fullName>
    </recommendedName>
</protein>
<dbReference type="Gene3D" id="4.10.240.10">
    <property type="entry name" value="Zn(2)-C6 fungal-type DNA-binding domain"/>
    <property type="match status" value="1"/>
</dbReference>
<evidence type="ECO:0000256" key="6">
    <source>
        <dbReference type="ARBA" id="ARBA00023242"/>
    </source>
</evidence>
<dbReference type="InterPro" id="IPR001138">
    <property type="entry name" value="Zn2Cys6_DnaBD"/>
</dbReference>
<evidence type="ECO:0000313" key="9">
    <source>
        <dbReference type="EMBL" id="QKX63767.1"/>
    </source>
</evidence>
<dbReference type="KEGG" id="trg:TRUGW13939_10938"/>
<keyword evidence="6" id="KW-0539">Nucleus</keyword>
<name>A0A7H8RCF6_TALRU</name>
<evidence type="ECO:0000256" key="5">
    <source>
        <dbReference type="ARBA" id="ARBA00023163"/>
    </source>
</evidence>
<dbReference type="GO" id="GO:0000981">
    <property type="term" value="F:DNA-binding transcription factor activity, RNA polymerase II-specific"/>
    <property type="evidence" value="ECO:0007669"/>
    <property type="project" value="InterPro"/>
</dbReference>
<accession>A0A7H8RCF6</accession>
<dbReference type="GeneID" id="55998417"/>
<dbReference type="GO" id="GO:0008270">
    <property type="term" value="F:zinc ion binding"/>
    <property type="evidence" value="ECO:0007669"/>
    <property type="project" value="InterPro"/>
</dbReference>
<dbReference type="GO" id="GO:0006351">
    <property type="term" value="P:DNA-templated transcription"/>
    <property type="evidence" value="ECO:0007669"/>
    <property type="project" value="InterPro"/>
</dbReference>
<proteinExistence type="predicted"/>
<keyword evidence="1" id="KW-0479">Metal-binding</keyword>
<dbReference type="InterPro" id="IPR052073">
    <property type="entry name" value="Amide_Lactam_Regulators"/>
</dbReference>
<dbReference type="OrthoDB" id="39175at2759"/>
<dbReference type="Pfam" id="PF04082">
    <property type="entry name" value="Fungal_trans"/>
    <property type="match status" value="1"/>
</dbReference>
<evidence type="ECO:0000259" key="8">
    <source>
        <dbReference type="PROSITE" id="PS50048"/>
    </source>
</evidence>
<dbReference type="PANTHER" id="PTHR47171">
    <property type="entry name" value="FARA-RELATED"/>
    <property type="match status" value="1"/>
</dbReference>
<keyword evidence="10" id="KW-1185">Reference proteome</keyword>
<dbReference type="SMART" id="SM00066">
    <property type="entry name" value="GAL4"/>
    <property type="match status" value="1"/>
</dbReference>
<evidence type="ECO:0000256" key="2">
    <source>
        <dbReference type="ARBA" id="ARBA00022833"/>
    </source>
</evidence>
<sequence length="726" mass="82551">MAACDTCYRRKVRCDYETNSPCIACDRAGVACTFLLAERHKERRRARRRSQPIPVQSGHEQRNLAATQKNTRPAVRRYSRRLAHGSEDQSSDTWLAGNISERDLTGEEPVPNERPDRDTQRSSSVPVETCRENEKEDEEGLDKTALAQFHRHSINTSLWRVFDDITNMRIAYIGTPVSNLSKLVEDEIEFTGPQAPSLHFPFPSIRPPLPWKPPQGLTSIQCYSQSFIIDISSLPPEDLTVHLIDTFFKKIHPGFPIVDETQFRSAYGNPNTDNSPPLLLLQAILLAGTHASDHPSVEKSRSLIKRSIFRRAKALFEAHYENDRMHLVQAALLFTWHADGADDVSANAYYWVGVACRIAFGLGMHRNLGENSVSRMPLDDRRIYRRIWWTLVQLDVLVSLHHGRPLMISAEDCDQPPLQIDDFIETGSSERNPNIDVDFCIQNSCLCEILRSILWLSSPGAAREHKANPSLFESKKSSIDFELSNWYLHLPNRLKDFNGPHATFWPLQLQMHYNMALLHLHRLPRPTTSSHEDLHTSETSHETCRSSAQSIANILETMVSSKHISQCWFTCLTSLLASAIQLCFEARSASRIWASTLEIQAQNRLARLLDSAFAISRHWSSAEAIFHLYKNLLKQLAQSTRLNFESQRFMMLPTLDSVALSSSPNTDELALRPSEDPENNLRQHRIQHFEEELTALFGAGQTYGFSSPHESGFEGNSSHLWELPNT</sequence>
<dbReference type="Proteomes" id="UP000509510">
    <property type="component" value="Chromosome VI"/>
</dbReference>
<evidence type="ECO:0000256" key="7">
    <source>
        <dbReference type="SAM" id="MobiDB-lite"/>
    </source>
</evidence>
<dbReference type="InterPro" id="IPR036864">
    <property type="entry name" value="Zn2-C6_fun-type_DNA-bd_sf"/>
</dbReference>
<dbReference type="PROSITE" id="PS50048">
    <property type="entry name" value="ZN2_CY6_FUNGAL_2"/>
    <property type="match status" value="1"/>
</dbReference>
<evidence type="ECO:0000313" key="10">
    <source>
        <dbReference type="Proteomes" id="UP000509510"/>
    </source>
</evidence>
<evidence type="ECO:0000256" key="3">
    <source>
        <dbReference type="ARBA" id="ARBA00023015"/>
    </source>
</evidence>
<feature type="domain" description="Zn(2)-C6 fungal-type" evidence="8">
    <location>
        <begin position="3"/>
        <end position="34"/>
    </location>
</feature>
<dbReference type="GO" id="GO:0003677">
    <property type="term" value="F:DNA binding"/>
    <property type="evidence" value="ECO:0007669"/>
    <property type="project" value="UniProtKB-KW"/>
</dbReference>
<dbReference type="EMBL" id="CP055903">
    <property type="protein sequence ID" value="QKX63767.1"/>
    <property type="molecule type" value="Genomic_DNA"/>
</dbReference>
<dbReference type="InterPro" id="IPR007219">
    <property type="entry name" value="XnlR_reg_dom"/>
</dbReference>
<keyword evidence="3" id="KW-0805">Transcription regulation</keyword>
<dbReference type="RefSeq" id="XP_035349941.1">
    <property type="nucleotide sequence ID" value="XM_035494048.1"/>
</dbReference>
<dbReference type="SMART" id="SM00906">
    <property type="entry name" value="Fungal_trans"/>
    <property type="match status" value="1"/>
</dbReference>
<evidence type="ECO:0000256" key="1">
    <source>
        <dbReference type="ARBA" id="ARBA00022723"/>
    </source>
</evidence>
<dbReference type="SUPFAM" id="SSF57701">
    <property type="entry name" value="Zn2/Cys6 DNA-binding domain"/>
    <property type="match status" value="1"/>
</dbReference>
<reference evidence="10" key="1">
    <citation type="submission" date="2020-06" db="EMBL/GenBank/DDBJ databases">
        <title>A chromosome-scale genome assembly of Talaromyces rugulosus W13939.</title>
        <authorList>
            <person name="Wang B."/>
            <person name="Guo L."/>
            <person name="Ye K."/>
            <person name="Wang L."/>
        </authorList>
    </citation>
    <scope>NUCLEOTIDE SEQUENCE [LARGE SCALE GENOMIC DNA]</scope>
    <source>
        <strain evidence="10">W13939</strain>
    </source>
</reference>
<dbReference type="CDD" id="cd00067">
    <property type="entry name" value="GAL4"/>
    <property type="match status" value="1"/>
</dbReference>
<dbReference type="AlphaFoldDB" id="A0A7H8RCF6"/>
<keyword evidence="4" id="KW-0238">DNA-binding</keyword>
<gene>
    <name evidence="9" type="ORF">TRUGW13939_10938</name>
</gene>
<keyword evidence="2" id="KW-0862">Zinc</keyword>
<feature type="region of interest" description="Disordered" evidence="7">
    <location>
        <begin position="43"/>
        <end position="140"/>
    </location>
</feature>
<evidence type="ECO:0000256" key="4">
    <source>
        <dbReference type="ARBA" id="ARBA00023125"/>
    </source>
</evidence>
<organism evidence="9 10">
    <name type="scientific">Talaromyces rugulosus</name>
    <name type="common">Penicillium rugulosum</name>
    <dbReference type="NCBI Taxonomy" id="121627"/>
    <lineage>
        <taxon>Eukaryota</taxon>
        <taxon>Fungi</taxon>
        <taxon>Dikarya</taxon>
        <taxon>Ascomycota</taxon>
        <taxon>Pezizomycotina</taxon>
        <taxon>Eurotiomycetes</taxon>
        <taxon>Eurotiomycetidae</taxon>
        <taxon>Eurotiales</taxon>
        <taxon>Trichocomaceae</taxon>
        <taxon>Talaromyces</taxon>
        <taxon>Talaromyces sect. Islandici</taxon>
    </lineage>
</organism>
<dbReference type="Pfam" id="PF00172">
    <property type="entry name" value="Zn_clus"/>
    <property type="match status" value="1"/>
</dbReference>
<dbReference type="CDD" id="cd12148">
    <property type="entry name" value="fungal_TF_MHR"/>
    <property type="match status" value="1"/>
</dbReference>
<feature type="compositionally biased region" description="Basic and acidic residues" evidence="7">
    <location>
        <begin position="100"/>
        <end position="120"/>
    </location>
</feature>
<feature type="compositionally biased region" description="Basic residues" evidence="7">
    <location>
        <begin position="74"/>
        <end position="83"/>
    </location>
</feature>
<dbReference type="PANTHER" id="PTHR47171:SF4">
    <property type="entry name" value="ACETAMIDASE REGULATORY PROTEIN"/>
    <property type="match status" value="1"/>
</dbReference>